<keyword evidence="8" id="KW-1185">Reference proteome</keyword>
<name>A0A4R2IX41_9PSEU</name>
<dbReference type="CDD" id="cd06173">
    <property type="entry name" value="MFS_MefA_like"/>
    <property type="match status" value="1"/>
</dbReference>
<dbReference type="RefSeq" id="WP_132125178.1">
    <property type="nucleotide sequence ID" value="NZ_SLWS01000015.1"/>
</dbReference>
<feature type="transmembrane region" description="Helical" evidence="6">
    <location>
        <begin position="338"/>
        <end position="361"/>
    </location>
</feature>
<evidence type="ECO:0000256" key="5">
    <source>
        <dbReference type="ARBA" id="ARBA00023136"/>
    </source>
</evidence>
<evidence type="ECO:0000256" key="6">
    <source>
        <dbReference type="SAM" id="Phobius"/>
    </source>
</evidence>
<evidence type="ECO:0000256" key="2">
    <source>
        <dbReference type="ARBA" id="ARBA00022475"/>
    </source>
</evidence>
<feature type="transmembrane region" description="Helical" evidence="6">
    <location>
        <begin position="247"/>
        <end position="268"/>
    </location>
</feature>
<dbReference type="GO" id="GO:0005886">
    <property type="term" value="C:plasma membrane"/>
    <property type="evidence" value="ECO:0007669"/>
    <property type="project" value="UniProtKB-SubCell"/>
</dbReference>
<dbReference type="OrthoDB" id="3810421at2"/>
<dbReference type="InterPro" id="IPR036259">
    <property type="entry name" value="MFS_trans_sf"/>
</dbReference>
<dbReference type="InterPro" id="IPR011701">
    <property type="entry name" value="MFS"/>
</dbReference>
<dbReference type="Pfam" id="PF07690">
    <property type="entry name" value="MFS_1"/>
    <property type="match status" value="1"/>
</dbReference>
<evidence type="ECO:0000313" key="7">
    <source>
        <dbReference type="EMBL" id="TCO48818.1"/>
    </source>
</evidence>
<evidence type="ECO:0000256" key="4">
    <source>
        <dbReference type="ARBA" id="ARBA00022989"/>
    </source>
</evidence>
<accession>A0A4R2IX41</accession>
<reference evidence="7 8" key="1">
    <citation type="submission" date="2019-03" db="EMBL/GenBank/DDBJ databases">
        <title>Genomic Encyclopedia of Type Strains, Phase IV (KMG-IV): sequencing the most valuable type-strain genomes for metagenomic binning, comparative biology and taxonomic classification.</title>
        <authorList>
            <person name="Goeker M."/>
        </authorList>
    </citation>
    <scope>NUCLEOTIDE SEQUENCE [LARGE SCALE GENOMIC DNA]</scope>
    <source>
        <strain evidence="7 8">DSM 45934</strain>
    </source>
</reference>
<feature type="transmembrane region" description="Helical" evidence="6">
    <location>
        <begin position="214"/>
        <end position="235"/>
    </location>
</feature>
<dbReference type="GO" id="GO:0022857">
    <property type="term" value="F:transmembrane transporter activity"/>
    <property type="evidence" value="ECO:0007669"/>
    <property type="project" value="InterPro"/>
</dbReference>
<feature type="transmembrane region" description="Helical" evidence="6">
    <location>
        <begin position="367"/>
        <end position="386"/>
    </location>
</feature>
<dbReference type="PANTHER" id="PTHR23513:SF11">
    <property type="entry name" value="STAPHYLOFERRIN A TRANSPORTER"/>
    <property type="match status" value="1"/>
</dbReference>
<proteinExistence type="predicted"/>
<dbReference type="Gene3D" id="1.20.1250.20">
    <property type="entry name" value="MFS general substrate transporter like domains"/>
    <property type="match status" value="1"/>
</dbReference>
<organism evidence="7 8">
    <name type="scientific">Actinocrispum wychmicini</name>
    <dbReference type="NCBI Taxonomy" id="1213861"/>
    <lineage>
        <taxon>Bacteria</taxon>
        <taxon>Bacillati</taxon>
        <taxon>Actinomycetota</taxon>
        <taxon>Actinomycetes</taxon>
        <taxon>Pseudonocardiales</taxon>
        <taxon>Pseudonocardiaceae</taxon>
        <taxon>Actinocrispum</taxon>
    </lineage>
</organism>
<comment type="caution">
    <text evidence="7">The sequence shown here is derived from an EMBL/GenBank/DDBJ whole genome shotgun (WGS) entry which is preliminary data.</text>
</comment>
<keyword evidence="5 6" id="KW-0472">Membrane</keyword>
<evidence type="ECO:0000313" key="8">
    <source>
        <dbReference type="Proteomes" id="UP000295680"/>
    </source>
</evidence>
<sequence length="405" mass="41450">MNVTLSRPFARLWVAGLFAEVAEWMLQVALPVFIYQATGSASATALTMAVGVLPMVLLSPVAGMVADRWDRGRVLWCVCLAQAGVVVPLLAGARAMLVVYVVMAAQAGLATLFEPARNSLMPSLVPADKITAANGLMGINSSVSRLAGSSLGGLVLGIGGLGWVLTAYVAALVFAAVLLLPRFADTSARGTAPMSGWLAGFTAFRRDLQLRSALVTLVLCAFAQGMFLVLFVVFVTGPLRGGDTEVGLLRGIQAIGGLAAGGVIATVARRVAPSTLFGGGALVLGALSIVVWNFPSVTTDTAIYVALFAVVGAPAVFYVSGMLTVLQTATAPDRAGRVLATAFAVIAGCQAAGSLTAGALIDVWNLNVLLNAQAGILVAAGLVALARHSPRLLPHNHVTAYGSNG</sequence>
<feature type="transmembrane region" description="Helical" evidence="6">
    <location>
        <begin position="154"/>
        <end position="180"/>
    </location>
</feature>
<feature type="transmembrane region" description="Helical" evidence="6">
    <location>
        <begin position="301"/>
        <end position="326"/>
    </location>
</feature>
<feature type="transmembrane region" description="Helical" evidence="6">
    <location>
        <begin position="275"/>
        <end position="295"/>
    </location>
</feature>
<dbReference type="Proteomes" id="UP000295680">
    <property type="component" value="Unassembled WGS sequence"/>
</dbReference>
<protein>
    <submittedName>
        <fullName evidence="7">Putative MFS family arabinose efflux permease</fullName>
    </submittedName>
</protein>
<dbReference type="SUPFAM" id="SSF103473">
    <property type="entry name" value="MFS general substrate transporter"/>
    <property type="match status" value="1"/>
</dbReference>
<dbReference type="AlphaFoldDB" id="A0A4R2IX41"/>
<evidence type="ECO:0000256" key="1">
    <source>
        <dbReference type="ARBA" id="ARBA00004651"/>
    </source>
</evidence>
<keyword evidence="3 6" id="KW-0812">Transmembrane</keyword>
<keyword evidence="2" id="KW-1003">Cell membrane</keyword>
<dbReference type="EMBL" id="SLWS01000015">
    <property type="protein sequence ID" value="TCO48818.1"/>
    <property type="molecule type" value="Genomic_DNA"/>
</dbReference>
<gene>
    <name evidence="7" type="ORF">EV192_11539</name>
</gene>
<dbReference type="PANTHER" id="PTHR23513">
    <property type="entry name" value="INTEGRAL MEMBRANE EFFLUX PROTEIN-RELATED"/>
    <property type="match status" value="1"/>
</dbReference>
<feature type="transmembrane region" description="Helical" evidence="6">
    <location>
        <begin position="41"/>
        <end position="62"/>
    </location>
</feature>
<evidence type="ECO:0000256" key="3">
    <source>
        <dbReference type="ARBA" id="ARBA00022692"/>
    </source>
</evidence>
<comment type="subcellular location">
    <subcellularLocation>
        <location evidence="1">Cell membrane</location>
        <topology evidence="1">Multi-pass membrane protein</topology>
    </subcellularLocation>
</comment>
<keyword evidence="4 6" id="KW-1133">Transmembrane helix</keyword>
<feature type="transmembrane region" description="Helical" evidence="6">
    <location>
        <begin position="12"/>
        <end position="35"/>
    </location>
</feature>
<feature type="transmembrane region" description="Helical" evidence="6">
    <location>
        <begin position="74"/>
        <end position="103"/>
    </location>
</feature>